<evidence type="ECO:0000259" key="4">
    <source>
        <dbReference type="PROSITE" id="PS52002"/>
    </source>
</evidence>
<dbReference type="InterPro" id="IPR047575">
    <property type="entry name" value="Sm"/>
</dbReference>
<sequence>MTLNILQSSIGRTVLIKLKGGRTIRGTLKGYDHHMNLLLEGSEELREDGASNKLGVIVIRGDNVVLISPPAD</sequence>
<comment type="similarity">
    <text evidence="1">Belongs to the snRNP Sm proteins family.</text>
</comment>
<dbReference type="PROSITE" id="PS52002">
    <property type="entry name" value="SM"/>
    <property type="match status" value="1"/>
</dbReference>
<evidence type="ECO:0000313" key="6">
    <source>
        <dbReference type="Proteomes" id="UP000509448"/>
    </source>
</evidence>
<dbReference type="InterPro" id="IPR010920">
    <property type="entry name" value="LSM_dom_sf"/>
</dbReference>
<reference evidence="5 6" key="1">
    <citation type="journal article" date="2019" name="ISME J.">
        <title>Isolation and characterization of a thermophilic sulfur- and iron-reducing thaumarchaeote from a terrestrial acidic hot spring.</title>
        <authorList>
            <person name="Kato S."/>
            <person name="Itoh T."/>
            <person name="Yuki M."/>
            <person name="Nagamori M."/>
            <person name="Ohnishi M."/>
            <person name="Uematsu K."/>
            <person name="Suzuki K."/>
            <person name="Takashina T."/>
            <person name="Ohkuma M."/>
        </authorList>
    </citation>
    <scope>NUCLEOTIDE SEQUENCE [LARGE SCALE GENOMIC DNA]</scope>
    <source>
        <strain evidence="5 6">NAS-02</strain>
    </source>
</reference>
<keyword evidence="6" id="KW-1185">Reference proteome</keyword>
<dbReference type="InterPro" id="IPR044641">
    <property type="entry name" value="Lsm7/SmG-like"/>
</dbReference>
<protein>
    <recommendedName>
        <fullName evidence="2">Putative snRNP Sm-like protein</fullName>
    </recommendedName>
</protein>
<dbReference type="AlphaFoldDB" id="A0A4P2VCZ7"/>
<keyword evidence="3" id="KW-0687">Ribonucleoprotein</keyword>
<gene>
    <name evidence="5" type="ORF">NAS2_0299</name>
</gene>
<evidence type="ECO:0000256" key="3">
    <source>
        <dbReference type="ARBA" id="ARBA00023274"/>
    </source>
</evidence>
<dbReference type="CDD" id="cd01731">
    <property type="entry name" value="archaeal_Sm1"/>
    <property type="match status" value="1"/>
</dbReference>
<dbReference type="SUPFAM" id="SSF50182">
    <property type="entry name" value="Sm-like ribonucleoproteins"/>
    <property type="match status" value="1"/>
</dbReference>
<feature type="domain" description="Sm" evidence="4">
    <location>
        <begin position="1"/>
        <end position="72"/>
    </location>
</feature>
<dbReference type="EMBL" id="AP018732">
    <property type="protein sequence ID" value="BBE41692.1"/>
    <property type="molecule type" value="Genomic_DNA"/>
</dbReference>
<dbReference type="Gene3D" id="2.30.30.100">
    <property type="match status" value="1"/>
</dbReference>
<evidence type="ECO:0000313" key="5">
    <source>
        <dbReference type="EMBL" id="BBE41692.1"/>
    </source>
</evidence>
<organism evidence="5 6">
    <name type="scientific">Conexivisphaera calida</name>
    <dbReference type="NCBI Taxonomy" id="1874277"/>
    <lineage>
        <taxon>Archaea</taxon>
        <taxon>Nitrososphaerota</taxon>
        <taxon>Conexivisphaeria</taxon>
        <taxon>Conexivisphaerales</taxon>
        <taxon>Conexivisphaeraceae</taxon>
        <taxon>Conexivisphaera</taxon>
    </lineage>
</organism>
<accession>A0A4P2VCZ7</accession>
<dbReference type="Proteomes" id="UP000509448">
    <property type="component" value="Chromosome"/>
</dbReference>
<evidence type="ECO:0000256" key="1">
    <source>
        <dbReference type="ARBA" id="ARBA00006850"/>
    </source>
</evidence>
<dbReference type="PANTHER" id="PTHR10553">
    <property type="entry name" value="SMALL NUCLEAR RIBONUCLEOPROTEIN"/>
    <property type="match status" value="1"/>
</dbReference>
<dbReference type="PANTHER" id="PTHR10553:SF5">
    <property type="entry name" value="U6 SNRNA-ASSOCIATED SM-LIKE PROTEIN LSM7"/>
    <property type="match status" value="1"/>
</dbReference>
<dbReference type="KEGG" id="ccai:NAS2_0299"/>
<dbReference type="Pfam" id="PF01423">
    <property type="entry name" value="LSM"/>
    <property type="match status" value="1"/>
</dbReference>
<name>A0A4P2VCZ7_9ARCH</name>
<evidence type="ECO:0000256" key="2">
    <source>
        <dbReference type="ARBA" id="ARBA00021121"/>
    </source>
</evidence>
<dbReference type="GO" id="GO:1990904">
    <property type="term" value="C:ribonucleoprotein complex"/>
    <property type="evidence" value="ECO:0007669"/>
    <property type="project" value="UniProtKB-KW"/>
</dbReference>
<dbReference type="InterPro" id="IPR001163">
    <property type="entry name" value="Sm_dom_euk/arc"/>
</dbReference>
<dbReference type="OrthoDB" id="371816at2157"/>
<dbReference type="SMART" id="SM00651">
    <property type="entry name" value="Sm"/>
    <property type="match status" value="1"/>
</dbReference>
<dbReference type="InterPro" id="IPR022901">
    <property type="entry name" value="snRNP_Sm-like_arc"/>
</dbReference>
<dbReference type="GO" id="GO:0003723">
    <property type="term" value="F:RNA binding"/>
    <property type="evidence" value="ECO:0007669"/>
    <property type="project" value="InterPro"/>
</dbReference>
<proteinExistence type="inferred from homology"/>